<dbReference type="CDD" id="cd07067">
    <property type="entry name" value="HP_PGM_like"/>
    <property type="match status" value="1"/>
</dbReference>
<sequence length="189" mass="21198">METTVLLVRHAESSVHLGEERTRGLTAQGLEDVRRLTAGLRQTHIDAVISSPYARAVLTVQGIADDRGLPVLAVEEWRERRLHGEDVSLPKEAFLAAIGRSFADPDEALPGGESLREAQARGLLALRELLREYRGGTIAVGTHGNLMVMLLRAFDARYDYAFWQRLSMPDVYRLTFGEDKLMGVERQWN</sequence>
<gene>
    <name evidence="1" type="ORF">GT003_27140</name>
</gene>
<dbReference type="Pfam" id="PF00300">
    <property type="entry name" value="His_Phos_1"/>
    <property type="match status" value="1"/>
</dbReference>
<dbReference type="InterPro" id="IPR013078">
    <property type="entry name" value="His_Pase_superF_clade-1"/>
</dbReference>
<dbReference type="SMART" id="SM00855">
    <property type="entry name" value="PGAM"/>
    <property type="match status" value="1"/>
</dbReference>
<proteinExistence type="predicted"/>
<dbReference type="Gene3D" id="3.40.50.1240">
    <property type="entry name" value="Phosphoglycerate mutase-like"/>
    <property type="match status" value="1"/>
</dbReference>
<reference evidence="1 2" key="1">
    <citation type="submission" date="2020-01" db="EMBL/GenBank/DDBJ databases">
        <title>Paenibacillus soybeanensis sp. nov. isolated from the nodules of soybean (Glycine max(L.) Merr).</title>
        <authorList>
            <person name="Wang H."/>
        </authorList>
    </citation>
    <scope>NUCLEOTIDE SEQUENCE [LARGE SCALE GENOMIC DNA]</scope>
    <source>
        <strain evidence="1 2">DSM 23054</strain>
    </source>
</reference>
<dbReference type="RefSeq" id="WP_161703904.1">
    <property type="nucleotide sequence ID" value="NZ_JAAAMU010000021.1"/>
</dbReference>
<dbReference type="SUPFAM" id="SSF53254">
    <property type="entry name" value="Phosphoglycerate mutase-like"/>
    <property type="match status" value="1"/>
</dbReference>
<dbReference type="PANTHER" id="PTHR48100:SF59">
    <property type="entry name" value="ADENOSYLCOBALAMIN_ALPHA-RIBAZOLE PHOSPHATASE"/>
    <property type="match status" value="1"/>
</dbReference>
<organism evidence="1 2">
    <name type="scientific">Paenibacillus sacheonensis</name>
    <dbReference type="NCBI Taxonomy" id="742054"/>
    <lineage>
        <taxon>Bacteria</taxon>
        <taxon>Bacillati</taxon>
        <taxon>Bacillota</taxon>
        <taxon>Bacilli</taxon>
        <taxon>Bacillales</taxon>
        <taxon>Paenibacillaceae</taxon>
        <taxon>Paenibacillus</taxon>
    </lineage>
</organism>
<comment type="caution">
    <text evidence="1">The sequence shown here is derived from an EMBL/GenBank/DDBJ whole genome shotgun (WGS) entry which is preliminary data.</text>
</comment>
<dbReference type="Proteomes" id="UP000558113">
    <property type="component" value="Unassembled WGS sequence"/>
</dbReference>
<protein>
    <submittedName>
        <fullName evidence="1">Histidine phosphatase family protein</fullName>
    </submittedName>
</protein>
<dbReference type="GO" id="GO:0016791">
    <property type="term" value="F:phosphatase activity"/>
    <property type="evidence" value="ECO:0007669"/>
    <property type="project" value="TreeGrafter"/>
</dbReference>
<evidence type="ECO:0000313" key="1">
    <source>
        <dbReference type="EMBL" id="NBC72676.1"/>
    </source>
</evidence>
<name>A0A7X5C1G4_9BACL</name>
<dbReference type="InterPro" id="IPR050275">
    <property type="entry name" value="PGM_Phosphatase"/>
</dbReference>
<accession>A0A7X5C1G4</accession>
<dbReference type="AlphaFoldDB" id="A0A7X5C1G4"/>
<evidence type="ECO:0000313" key="2">
    <source>
        <dbReference type="Proteomes" id="UP000558113"/>
    </source>
</evidence>
<dbReference type="GO" id="GO:0005737">
    <property type="term" value="C:cytoplasm"/>
    <property type="evidence" value="ECO:0007669"/>
    <property type="project" value="TreeGrafter"/>
</dbReference>
<keyword evidence="2" id="KW-1185">Reference proteome</keyword>
<dbReference type="InterPro" id="IPR029033">
    <property type="entry name" value="His_PPase_superfam"/>
</dbReference>
<dbReference type="OrthoDB" id="2185101at2"/>
<dbReference type="PANTHER" id="PTHR48100">
    <property type="entry name" value="BROAD-SPECIFICITY PHOSPHATASE YOR283W-RELATED"/>
    <property type="match status" value="1"/>
</dbReference>
<dbReference type="EMBL" id="JAAAMU010000021">
    <property type="protein sequence ID" value="NBC72676.1"/>
    <property type="molecule type" value="Genomic_DNA"/>
</dbReference>